<proteinExistence type="predicted"/>
<dbReference type="AlphaFoldDB" id="A0A9Q3L436"/>
<name>A0A9Q3L436_9BASI</name>
<accession>A0A9Q3L436</accession>
<organism evidence="1 2">
    <name type="scientific">Austropuccinia psidii MF-1</name>
    <dbReference type="NCBI Taxonomy" id="1389203"/>
    <lineage>
        <taxon>Eukaryota</taxon>
        <taxon>Fungi</taxon>
        <taxon>Dikarya</taxon>
        <taxon>Basidiomycota</taxon>
        <taxon>Pucciniomycotina</taxon>
        <taxon>Pucciniomycetes</taxon>
        <taxon>Pucciniales</taxon>
        <taxon>Sphaerophragmiaceae</taxon>
        <taxon>Austropuccinia</taxon>
    </lineage>
</organism>
<dbReference type="EMBL" id="AVOT02154163">
    <property type="protein sequence ID" value="MBW0593385.1"/>
    <property type="molecule type" value="Genomic_DNA"/>
</dbReference>
<sequence>MPNQSNNLPKSDTYLQEIPTQIPVIRPGEDLEIWSTKENNPNWSLFTRGQTPMRSSMMMSAPSPSQRQFVMPIMQGNIQYALNPPMPHIRGTLETNQ</sequence>
<reference evidence="1" key="1">
    <citation type="submission" date="2021-03" db="EMBL/GenBank/DDBJ databases">
        <title>Draft genome sequence of rust myrtle Austropuccinia psidii MF-1, a brazilian biotype.</title>
        <authorList>
            <person name="Quecine M.C."/>
            <person name="Pachon D.M.R."/>
            <person name="Bonatelli M.L."/>
            <person name="Correr F.H."/>
            <person name="Franceschini L.M."/>
            <person name="Leite T.F."/>
            <person name="Margarido G.R.A."/>
            <person name="Almeida C.A."/>
            <person name="Ferrarezi J.A."/>
            <person name="Labate C.A."/>
        </authorList>
    </citation>
    <scope>NUCLEOTIDE SEQUENCE</scope>
    <source>
        <strain evidence="1">MF-1</strain>
    </source>
</reference>
<keyword evidence="2" id="KW-1185">Reference proteome</keyword>
<dbReference type="Proteomes" id="UP000765509">
    <property type="component" value="Unassembled WGS sequence"/>
</dbReference>
<evidence type="ECO:0000313" key="2">
    <source>
        <dbReference type="Proteomes" id="UP000765509"/>
    </source>
</evidence>
<comment type="caution">
    <text evidence="1">The sequence shown here is derived from an EMBL/GenBank/DDBJ whole genome shotgun (WGS) entry which is preliminary data.</text>
</comment>
<gene>
    <name evidence="1" type="ORF">O181_133100</name>
</gene>
<evidence type="ECO:0000313" key="1">
    <source>
        <dbReference type="EMBL" id="MBW0593385.1"/>
    </source>
</evidence>
<protein>
    <submittedName>
        <fullName evidence="1">Uncharacterized protein</fullName>
    </submittedName>
</protein>